<dbReference type="RefSeq" id="WP_261498315.1">
    <property type="nucleotide sequence ID" value="NZ_JAODYH010000001.1"/>
</dbReference>
<evidence type="ECO:0000256" key="1">
    <source>
        <dbReference type="SAM" id="MobiDB-lite"/>
    </source>
</evidence>
<proteinExistence type="predicted"/>
<organism evidence="2 3">
    <name type="scientific">Acidovorax bellezanensis</name>
    <dbReference type="NCBI Taxonomy" id="2976702"/>
    <lineage>
        <taxon>Bacteria</taxon>
        <taxon>Pseudomonadati</taxon>
        <taxon>Pseudomonadota</taxon>
        <taxon>Betaproteobacteria</taxon>
        <taxon>Burkholderiales</taxon>
        <taxon>Comamonadaceae</taxon>
        <taxon>Acidovorax</taxon>
    </lineage>
</organism>
<evidence type="ECO:0000313" key="3">
    <source>
        <dbReference type="Proteomes" id="UP001525968"/>
    </source>
</evidence>
<dbReference type="EMBL" id="JAODYH010000001">
    <property type="protein sequence ID" value="MCT9809399.1"/>
    <property type="molecule type" value="Genomic_DNA"/>
</dbReference>
<protein>
    <recommendedName>
        <fullName evidence="4">Phasin family protein</fullName>
    </recommendedName>
</protein>
<feature type="compositionally biased region" description="Polar residues" evidence="1">
    <location>
        <begin position="213"/>
        <end position="224"/>
    </location>
</feature>
<name>A0ABT2PGA2_9BURK</name>
<comment type="caution">
    <text evidence="2">The sequence shown here is derived from an EMBL/GenBank/DDBJ whole genome shotgun (WGS) entry which is preliminary data.</text>
</comment>
<evidence type="ECO:0008006" key="4">
    <source>
        <dbReference type="Google" id="ProtNLM"/>
    </source>
</evidence>
<reference evidence="2 3" key="1">
    <citation type="submission" date="2022-09" db="EMBL/GenBank/DDBJ databases">
        <title>Draft genome of isolate Be4.</title>
        <authorList>
            <person name="Sanchez-Castro I."/>
            <person name="Martinez-Rodriguez P."/>
            <person name="Descostes M."/>
            <person name="Merroun M."/>
        </authorList>
    </citation>
    <scope>NUCLEOTIDE SEQUENCE [LARGE SCALE GENOMIC DNA]</scope>
    <source>
        <strain evidence="2 3">Be4</strain>
    </source>
</reference>
<keyword evidence="3" id="KW-1185">Reference proteome</keyword>
<feature type="region of interest" description="Disordered" evidence="1">
    <location>
        <begin position="209"/>
        <end position="255"/>
    </location>
</feature>
<feature type="region of interest" description="Disordered" evidence="1">
    <location>
        <begin position="1"/>
        <end position="26"/>
    </location>
</feature>
<sequence>MTTTLAHPDTRQDGSASRCVDTPDHAASAQATPATNALNATATGPGALLAWLQDSAQTVRSAVTTLREEASQHLAAHNGTTAKAIALGKITLQHLSTAAEEVHSFLLAETTQTLLSNTVDSCIALSNKAFQTIAQPLAKLPAQTSDASDFVLKWAATAIPGSRVLCSVALTKLQDLGSTLWQVYQKTGTDGTEKSPTISDFSAFVDRPAAKHSSATTPGSTTAKTPDDPGLDPGHALPPLTQRDSMGATGDTYMYNDENLQPSLTRWMSQDLPLPPTETARCMGICESFEGATAPLL</sequence>
<dbReference type="Proteomes" id="UP001525968">
    <property type="component" value="Unassembled WGS sequence"/>
</dbReference>
<accession>A0ABT2PGA2</accession>
<gene>
    <name evidence="2" type="ORF">N0K08_02005</name>
</gene>
<evidence type="ECO:0000313" key="2">
    <source>
        <dbReference type="EMBL" id="MCT9809399.1"/>
    </source>
</evidence>